<comment type="caution">
    <text evidence="2">The sequence shown here is derived from an EMBL/GenBank/DDBJ whole genome shotgun (WGS) entry which is preliminary data.</text>
</comment>
<proteinExistence type="predicted"/>
<accession>A0ABT9LW85</accession>
<feature type="domain" description="Transposase IS4-like" evidence="1">
    <location>
        <begin position="11"/>
        <end position="91"/>
    </location>
</feature>
<protein>
    <recommendedName>
        <fullName evidence="1">Transposase IS4-like domain-containing protein</fullName>
    </recommendedName>
</protein>
<evidence type="ECO:0000313" key="2">
    <source>
        <dbReference type="EMBL" id="MDP9728537.1"/>
    </source>
</evidence>
<keyword evidence="3" id="KW-1185">Reference proteome</keyword>
<dbReference type="EMBL" id="JAURUO010000007">
    <property type="protein sequence ID" value="MDP9728537.1"/>
    <property type="molecule type" value="Genomic_DNA"/>
</dbReference>
<dbReference type="Pfam" id="PF01609">
    <property type="entry name" value="DDE_Tnp_1"/>
    <property type="match status" value="1"/>
</dbReference>
<gene>
    <name evidence="2" type="ORF">J2S04_001487</name>
</gene>
<organism evidence="2 3">
    <name type="scientific">Alicyclobacillus tolerans</name>
    <dbReference type="NCBI Taxonomy" id="90970"/>
    <lineage>
        <taxon>Bacteria</taxon>
        <taxon>Bacillati</taxon>
        <taxon>Bacillota</taxon>
        <taxon>Bacilli</taxon>
        <taxon>Bacillales</taxon>
        <taxon>Alicyclobacillaceae</taxon>
        <taxon>Alicyclobacillus</taxon>
    </lineage>
</organism>
<evidence type="ECO:0000313" key="3">
    <source>
        <dbReference type="Proteomes" id="UP001229209"/>
    </source>
</evidence>
<dbReference type="Proteomes" id="UP001229209">
    <property type="component" value="Unassembled WGS sequence"/>
</dbReference>
<evidence type="ECO:0000259" key="1">
    <source>
        <dbReference type="Pfam" id="PF01609"/>
    </source>
</evidence>
<reference evidence="2 3" key="1">
    <citation type="submission" date="2023-07" db="EMBL/GenBank/DDBJ databases">
        <title>Genomic Encyclopedia of Type Strains, Phase IV (KMG-IV): sequencing the most valuable type-strain genomes for metagenomic binning, comparative biology and taxonomic classification.</title>
        <authorList>
            <person name="Goeker M."/>
        </authorList>
    </citation>
    <scope>NUCLEOTIDE SEQUENCE [LARGE SCALE GENOMIC DNA]</scope>
    <source>
        <strain evidence="2 3">DSM 25924</strain>
    </source>
</reference>
<dbReference type="InterPro" id="IPR002559">
    <property type="entry name" value="Transposase_11"/>
</dbReference>
<name>A0ABT9LW85_9BACL</name>
<sequence length="138" mass="16576">MEGFYYLDHRTVDAKYNLITDVHITPGNIHESIPYVGRLERQIERFGYNVEVVSLDSGYLTNPICNELTERGIFAVMVHRRFHPTKGLMPKWKFRYDKKTDSYICPEKHPLTYRTTTREGYREYKSDQKICKDYFIFY</sequence>